<organism evidence="1 2">
    <name type="scientific">Thelephora ganbajun</name>
    <name type="common">Ganba fungus</name>
    <dbReference type="NCBI Taxonomy" id="370292"/>
    <lineage>
        <taxon>Eukaryota</taxon>
        <taxon>Fungi</taxon>
        <taxon>Dikarya</taxon>
        <taxon>Basidiomycota</taxon>
        <taxon>Agaricomycotina</taxon>
        <taxon>Agaricomycetes</taxon>
        <taxon>Thelephorales</taxon>
        <taxon>Thelephoraceae</taxon>
        <taxon>Thelephora</taxon>
    </lineage>
</organism>
<proteinExistence type="predicted"/>
<evidence type="ECO:0000313" key="1">
    <source>
        <dbReference type="EMBL" id="KAF9642490.1"/>
    </source>
</evidence>
<dbReference type="EMBL" id="MU118448">
    <property type="protein sequence ID" value="KAF9642490.1"/>
    <property type="molecule type" value="Genomic_DNA"/>
</dbReference>
<keyword evidence="2" id="KW-1185">Reference proteome</keyword>
<sequence>MSTNCLLYVRSIHDAPTITDDNIQILLATLVISWIVLGLLLIILVFAYPNMCSKFHNYFEWSHRFLGWTAVALFWTLIVLFSNNLHRPGENFGHSCVCNPSFWLIAAITFSIALPWMHLCKIEVCSTHLSQHASRLYVNYTPYSTGMTIKLTHSPLKEWHGFTAIPEPEPGKEFSVIVSRTGNWTSRVINNPPTKLWVHGIPTSGVLRIIPMFCHCRT</sequence>
<evidence type="ECO:0000313" key="2">
    <source>
        <dbReference type="Proteomes" id="UP000886501"/>
    </source>
</evidence>
<comment type="caution">
    <text evidence="1">The sequence shown here is derived from an EMBL/GenBank/DDBJ whole genome shotgun (WGS) entry which is preliminary data.</text>
</comment>
<dbReference type="Proteomes" id="UP000886501">
    <property type="component" value="Unassembled WGS sequence"/>
</dbReference>
<reference evidence="1" key="2">
    <citation type="journal article" date="2020" name="Nat. Commun.">
        <title>Large-scale genome sequencing of mycorrhizal fungi provides insights into the early evolution of symbiotic traits.</title>
        <authorList>
            <person name="Miyauchi S."/>
            <person name="Kiss E."/>
            <person name="Kuo A."/>
            <person name="Drula E."/>
            <person name="Kohler A."/>
            <person name="Sanchez-Garcia M."/>
            <person name="Morin E."/>
            <person name="Andreopoulos B."/>
            <person name="Barry K.W."/>
            <person name="Bonito G."/>
            <person name="Buee M."/>
            <person name="Carver A."/>
            <person name="Chen C."/>
            <person name="Cichocki N."/>
            <person name="Clum A."/>
            <person name="Culley D."/>
            <person name="Crous P.W."/>
            <person name="Fauchery L."/>
            <person name="Girlanda M."/>
            <person name="Hayes R.D."/>
            <person name="Keri Z."/>
            <person name="LaButti K."/>
            <person name="Lipzen A."/>
            <person name="Lombard V."/>
            <person name="Magnuson J."/>
            <person name="Maillard F."/>
            <person name="Murat C."/>
            <person name="Nolan M."/>
            <person name="Ohm R.A."/>
            <person name="Pangilinan J."/>
            <person name="Pereira M.F."/>
            <person name="Perotto S."/>
            <person name="Peter M."/>
            <person name="Pfister S."/>
            <person name="Riley R."/>
            <person name="Sitrit Y."/>
            <person name="Stielow J.B."/>
            <person name="Szollosi G."/>
            <person name="Zifcakova L."/>
            <person name="Stursova M."/>
            <person name="Spatafora J.W."/>
            <person name="Tedersoo L."/>
            <person name="Vaario L.M."/>
            <person name="Yamada A."/>
            <person name="Yan M."/>
            <person name="Wang P."/>
            <person name="Xu J."/>
            <person name="Bruns T."/>
            <person name="Baldrian P."/>
            <person name="Vilgalys R."/>
            <person name="Dunand C."/>
            <person name="Henrissat B."/>
            <person name="Grigoriev I.V."/>
            <person name="Hibbett D."/>
            <person name="Nagy L.G."/>
            <person name="Martin F.M."/>
        </authorList>
    </citation>
    <scope>NUCLEOTIDE SEQUENCE</scope>
    <source>
        <strain evidence="1">P2</strain>
    </source>
</reference>
<reference evidence="1" key="1">
    <citation type="submission" date="2019-10" db="EMBL/GenBank/DDBJ databases">
        <authorList>
            <consortium name="DOE Joint Genome Institute"/>
            <person name="Kuo A."/>
            <person name="Miyauchi S."/>
            <person name="Kiss E."/>
            <person name="Drula E."/>
            <person name="Kohler A."/>
            <person name="Sanchez-Garcia M."/>
            <person name="Andreopoulos B."/>
            <person name="Barry K.W."/>
            <person name="Bonito G."/>
            <person name="Buee M."/>
            <person name="Carver A."/>
            <person name="Chen C."/>
            <person name="Cichocki N."/>
            <person name="Clum A."/>
            <person name="Culley D."/>
            <person name="Crous P.W."/>
            <person name="Fauchery L."/>
            <person name="Girlanda M."/>
            <person name="Hayes R."/>
            <person name="Keri Z."/>
            <person name="Labutti K."/>
            <person name="Lipzen A."/>
            <person name="Lombard V."/>
            <person name="Magnuson J."/>
            <person name="Maillard F."/>
            <person name="Morin E."/>
            <person name="Murat C."/>
            <person name="Nolan M."/>
            <person name="Ohm R."/>
            <person name="Pangilinan J."/>
            <person name="Pereira M."/>
            <person name="Perotto S."/>
            <person name="Peter M."/>
            <person name="Riley R."/>
            <person name="Sitrit Y."/>
            <person name="Stielow B."/>
            <person name="Szollosi G."/>
            <person name="Zifcakova L."/>
            <person name="Stursova M."/>
            <person name="Spatafora J.W."/>
            <person name="Tedersoo L."/>
            <person name="Vaario L.-M."/>
            <person name="Yamada A."/>
            <person name="Yan M."/>
            <person name="Wang P."/>
            <person name="Xu J."/>
            <person name="Bruns T."/>
            <person name="Baldrian P."/>
            <person name="Vilgalys R."/>
            <person name="Henrissat B."/>
            <person name="Grigoriev I.V."/>
            <person name="Hibbett D."/>
            <person name="Nagy L.G."/>
            <person name="Martin F.M."/>
        </authorList>
    </citation>
    <scope>NUCLEOTIDE SEQUENCE</scope>
    <source>
        <strain evidence="1">P2</strain>
    </source>
</reference>
<protein>
    <submittedName>
        <fullName evidence="1">Uncharacterized protein</fullName>
    </submittedName>
</protein>
<gene>
    <name evidence="1" type="ORF">BDM02DRAFT_3236451</name>
</gene>
<name>A0ACB6YYG5_THEGA</name>
<accession>A0ACB6YYG5</accession>